<dbReference type="Proteomes" id="UP001152795">
    <property type="component" value="Unassembled WGS sequence"/>
</dbReference>
<evidence type="ECO:0000313" key="2">
    <source>
        <dbReference type="EMBL" id="CAB4016558.1"/>
    </source>
</evidence>
<dbReference type="GO" id="GO:0005737">
    <property type="term" value="C:cytoplasm"/>
    <property type="evidence" value="ECO:0007669"/>
    <property type="project" value="TreeGrafter"/>
</dbReference>
<dbReference type="PANTHER" id="PTHR22826">
    <property type="entry name" value="RHO GUANINE EXCHANGE FACTOR-RELATED"/>
    <property type="match status" value="1"/>
</dbReference>
<dbReference type="PANTHER" id="PTHR22826:SF211">
    <property type="entry name" value="LD43457P"/>
    <property type="match status" value="1"/>
</dbReference>
<reference evidence="2" key="1">
    <citation type="submission" date="2020-04" db="EMBL/GenBank/DDBJ databases">
        <authorList>
            <person name="Alioto T."/>
            <person name="Alioto T."/>
            <person name="Gomez Garrido J."/>
        </authorList>
    </citation>
    <scope>NUCLEOTIDE SEQUENCE</scope>
    <source>
        <strain evidence="2">A484AB</strain>
    </source>
</reference>
<evidence type="ECO:0000313" key="3">
    <source>
        <dbReference type="Proteomes" id="UP001152795"/>
    </source>
</evidence>
<protein>
    <submittedName>
        <fullName evidence="2">Guanine nucleotide exchange factor DBS-like isoform X3</fullName>
    </submittedName>
</protein>
<gene>
    <name evidence="2" type="ORF">PACLA_8A087857</name>
</gene>
<keyword evidence="3" id="KW-1185">Reference proteome</keyword>
<organism evidence="2 3">
    <name type="scientific">Paramuricea clavata</name>
    <name type="common">Red gorgonian</name>
    <name type="synonym">Violescent sea-whip</name>
    <dbReference type="NCBI Taxonomy" id="317549"/>
    <lineage>
        <taxon>Eukaryota</taxon>
        <taxon>Metazoa</taxon>
        <taxon>Cnidaria</taxon>
        <taxon>Anthozoa</taxon>
        <taxon>Octocorallia</taxon>
        <taxon>Malacalcyonacea</taxon>
        <taxon>Plexauridae</taxon>
        <taxon>Paramuricea</taxon>
    </lineage>
</organism>
<name>A0A6S7K6I5_PARCT</name>
<dbReference type="AlphaFoldDB" id="A0A6S7K6I5"/>
<evidence type="ECO:0000256" key="1">
    <source>
        <dbReference type="ARBA" id="ARBA00022658"/>
    </source>
</evidence>
<sequence length="93" mass="10761">MIKNDNCHSHSIETKCSELQDIHNDLNKKFDERKHNLDKSTEVHESLQQVTKWCNAGVDILVSQPLDRFQSAEGAEKGLKEIDQFLKKLNLKE</sequence>
<dbReference type="SUPFAM" id="SSF46966">
    <property type="entry name" value="Spectrin repeat"/>
    <property type="match status" value="1"/>
</dbReference>
<comment type="caution">
    <text evidence="2">The sequence shown here is derived from an EMBL/GenBank/DDBJ whole genome shotgun (WGS) entry which is preliminary data.</text>
</comment>
<dbReference type="OrthoDB" id="10004999at2759"/>
<proteinExistence type="predicted"/>
<dbReference type="GO" id="GO:0005085">
    <property type="term" value="F:guanyl-nucleotide exchange factor activity"/>
    <property type="evidence" value="ECO:0007669"/>
    <property type="project" value="UniProtKB-KW"/>
</dbReference>
<dbReference type="EMBL" id="CACRXK020009167">
    <property type="protein sequence ID" value="CAB4016558.1"/>
    <property type="molecule type" value="Genomic_DNA"/>
</dbReference>
<dbReference type="Gene3D" id="1.20.58.60">
    <property type="match status" value="1"/>
</dbReference>
<keyword evidence="1" id="KW-0344">Guanine-nucleotide releasing factor</keyword>
<dbReference type="InterPro" id="IPR051336">
    <property type="entry name" value="RhoGEF_Guanine_NuclExch_SF"/>
</dbReference>
<accession>A0A6S7K6I5</accession>